<dbReference type="PANTHER" id="PTHR33144">
    <property type="entry name" value="OS10G0409366 PROTEIN-RELATED"/>
    <property type="match status" value="1"/>
</dbReference>
<dbReference type="OrthoDB" id="1913335at2759"/>
<keyword evidence="1" id="KW-0175">Coiled coil</keyword>
<proteinExistence type="predicted"/>
<sequence length="478" mass="55089">MKQRESSRIRNKETREIVPVGTLTYLANQKKLLLARRRKDLLIEKRQRLTGVIEEQDLLESHNPEAGVRIQADSTNNVVQPVEEQLQLNSTALEGNEQYSSTKKRQRGQTKMLSVHGRHDRKLIVLNKVGQPVGPSNDVVIELSNFLENWKLLDTKKDLWDYTKEKYDIPEIGNRWTLKTIQESWRRRKFDLKSHHFDAYTNDQIRMEKKPDDVPTSQFKELLKYWNSEKISSKKRKPNQSYKDTYEDTTTKIAEMENIEMQQNEYGNETIDAFASVMGSEHPGHLRLYERGVTKTTMKRKVGNLEASSNATNDFVKKMEDRMLRMEEKIEEQKEQFDQQKTTMRQEIVKDVITKLQHSGLPIDVNVLATLLDVSSTRETNIRPIHRSSTSSNNQGQNPPPSFSFSSTTAFAVSCLVHLHLWHVICSLSASSPGANSSKCLLVAKLSSSVYTVITIYFQVNKMSKARMKAVKTLLKEN</sequence>
<dbReference type="PANTHER" id="PTHR33144:SF35">
    <property type="entry name" value="TRANSPOSASE, PTTA_EN_SPM, PLANT-RELATED"/>
    <property type="match status" value="1"/>
</dbReference>
<keyword evidence="3" id="KW-1185">Reference proteome</keyword>
<evidence type="ECO:0000313" key="3">
    <source>
        <dbReference type="Proteomes" id="UP000824120"/>
    </source>
</evidence>
<protein>
    <recommendedName>
        <fullName evidence="4">Transposase, Ptta/En/Spm, plant</fullName>
    </recommendedName>
</protein>
<feature type="coiled-coil region" evidence="1">
    <location>
        <begin position="316"/>
        <end position="347"/>
    </location>
</feature>
<reference evidence="2 3" key="1">
    <citation type="submission" date="2020-09" db="EMBL/GenBank/DDBJ databases">
        <title>De no assembly of potato wild relative species, Solanum commersonii.</title>
        <authorList>
            <person name="Cho K."/>
        </authorList>
    </citation>
    <scope>NUCLEOTIDE SEQUENCE [LARGE SCALE GENOMIC DNA]</scope>
    <source>
        <strain evidence="2">LZ3.2</strain>
        <tissue evidence="2">Leaf</tissue>
    </source>
</reference>
<accession>A0A9J5WVA4</accession>
<gene>
    <name evidence="2" type="ORF">H5410_050374</name>
</gene>
<evidence type="ECO:0008006" key="4">
    <source>
        <dbReference type="Google" id="ProtNLM"/>
    </source>
</evidence>
<dbReference type="AlphaFoldDB" id="A0A9J5WVA4"/>
<feature type="non-terminal residue" evidence="2">
    <location>
        <position position="478"/>
    </location>
</feature>
<comment type="caution">
    <text evidence="2">The sequence shown here is derived from an EMBL/GenBank/DDBJ whole genome shotgun (WGS) entry which is preliminary data.</text>
</comment>
<evidence type="ECO:0000313" key="2">
    <source>
        <dbReference type="EMBL" id="KAG5579747.1"/>
    </source>
</evidence>
<name>A0A9J5WVA4_SOLCO</name>
<dbReference type="EMBL" id="JACXVP010000010">
    <property type="protein sequence ID" value="KAG5579747.1"/>
    <property type="molecule type" value="Genomic_DNA"/>
</dbReference>
<organism evidence="2 3">
    <name type="scientific">Solanum commersonii</name>
    <name type="common">Commerson's wild potato</name>
    <name type="synonym">Commerson's nightshade</name>
    <dbReference type="NCBI Taxonomy" id="4109"/>
    <lineage>
        <taxon>Eukaryota</taxon>
        <taxon>Viridiplantae</taxon>
        <taxon>Streptophyta</taxon>
        <taxon>Embryophyta</taxon>
        <taxon>Tracheophyta</taxon>
        <taxon>Spermatophyta</taxon>
        <taxon>Magnoliopsida</taxon>
        <taxon>eudicotyledons</taxon>
        <taxon>Gunneridae</taxon>
        <taxon>Pentapetalae</taxon>
        <taxon>asterids</taxon>
        <taxon>lamiids</taxon>
        <taxon>Solanales</taxon>
        <taxon>Solanaceae</taxon>
        <taxon>Solanoideae</taxon>
        <taxon>Solaneae</taxon>
        <taxon>Solanum</taxon>
    </lineage>
</organism>
<dbReference type="Proteomes" id="UP000824120">
    <property type="component" value="Chromosome 10"/>
</dbReference>
<evidence type="ECO:0000256" key="1">
    <source>
        <dbReference type="SAM" id="Coils"/>
    </source>
</evidence>